<dbReference type="AlphaFoldDB" id="A0A8J3QZK1"/>
<dbReference type="PANTHER" id="PTHR43132">
    <property type="entry name" value="ARSENICAL RESISTANCE OPERON REPRESSOR ARSR-RELATED"/>
    <property type="match status" value="1"/>
</dbReference>
<dbReference type="Pfam" id="PF12840">
    <property type="entry name" value="HTH_20"/>
    <property type="match status" value="1"/>
</dbReference>
<proteinExistence type="predicted"/>
<dbReference type="RefSeq" id="WP_203922941.1">
    <property type="nucleotide sequence ID" value="NZ_BONZ01000081.1"/>
</dbReference>
<keyword evidence="2" id="KW-0238">DNA-binding</keyword>
<evidence type="ECO:0000313" key="5">
    <source>
        <dbReference type="EMBL" id="GIH19486.1"/>
    </source>
</evidence>
<dbReference type="InterPro" id="IPR001845">
    <property type="entry name" value="HTH_ArsR_DNA-bd_dom"/>
</dbReference>
<name>A0A8J3QZK1_9ACTN</name>
<comment type="caution">
    <text evidence="5">The sequence shown here is derived from an EMBL/GenBank/DDBJ whole genome shotgun (WGS) entry which is preliminary data.</text>
</comment>
<dbReference type="GO" id="GO:0003700">
    <property type="term" value="F:DNA-binding transcription factor activity"/>
    <property type="evidence" value="ECO:0007669"/>
    <property type="project" value="InterPro"/>
</dbReference>
<dbReference type="GO" id="GO:0003677">
    <property type="term" value="F:DNA binding"/>
    <property type="evidence" value="ECO:0007669"/>
    <property type="project" value="UniProtKB-KW"/>
</dbReference>
<evidence type="ECO:0000313" key="6">
    <source>
        <dbReference type="Proteomes" id="UP000642748"/>
    </source>
</evidence>
<reference evidence="5" key="1">
    <citation type="submission" date="2021-01" db="EMBL/GenBank/DDBJ databases">
        <title>Whole genome shotgun sequence of Rugosimonospora africana NBRC 104875.</title>
        <authorList>
            <person name="Komaki H."/>
            <person name="Tamura T."/>
        </authorList>
    </citation>
    <scope>NUCLEOTIDE SEQUENCE</scope>
    <source>
        <strain evidence="5">NBRC 104875</strain>
    </source>
</reference>
<dbReference type="InterPro" id="IPR036390">
    <property type="entry name" value="WH_DNA-bd_sf"/>
</dbReference>
<feature type="domain" description="HTH arsR-type" evidence="4">
    <location>
        <begin position="244"/>
        <end position="319"/>
    </location>
</feature>
<dbReference type="EMBL" id="BONZ01000081">
    <property type="protein sequence ID" value="GIH19486.1"/>
    <property type="molecule type" value="Genomic_DNA"/>
</dbReference>
<keyword evidence="3" id="KW-0804">Transcription</keyword>
<organism evidence="5 6">
    <name type="scientific">Rugosimonospora africana</name>
    <dbReference type="NCBI Taxonomy" id="556532"/>
    <lineage>
        <taxon>Bacteria</taxon>
        <taxon>Bacillati</taxon>
        <taxon>Actinomycetota</taxon>
        <taxon>Actinomycetes</taxon>
        <taxon>Micromonosporales</taxon>
        <taxon>Micromonosporaceae</taxon>
        <taxon>Rugosimonospora</taxon>
    </lineage>
</organism>
<dbReference type="InterPro" id="IPR011991">
    <property type="entry name" value="ArsR-like_HTH"/>
</dbReference>
<accession>A0A8J3QZK1</accession>
<sequence>MVQYELLGMDAADVRFAVSPLNELVLSLRAWRDPGRFPLHLRWLHTLEGAREGLDEAMLLALTNTRLWTPDFLNPRPYSPLTRITDELEKLAHTDPAVVRRDLRAVHGGALPGPLRGSAPRVLARIIDALGEYWRLCFEPYWPRMRALLEGDVTFRGRQIAQRGLAAMLSGLSDTVRLVDNVVEVHLRSKLDYSRAATGGLTLVPSLWALIASTPISADEPPMILYPARGVATLWEPQSLPTPDSLAGLLGATRAGLLIHLDTPASSTELAVRLGVTPTAVNQHLRALRAGGVLVSTRYGRSVLYRRSDLGDLLVASARPERSTAAVRAAS</sequence>
<dbReference type="SMART" id="SM00418">
    <property type="entry name" value="HTH_ARSR"/>
    <property type="match status" value="1"/>
</dbReference>
<dbReference type="InterPro" id="IPR051011">
    <property type="entry name" value="Metal_resp_trans_reg"/>
</dbReference>
<gene>
    <name evidence="5" type="ORF">Raf01_76580</name>
</gene>
<dbReference type="SUPFAM" id="SSF46785">
    <property type="entry name" value="Winged helix' DNA-binding domain"/>
    <property type="match status" value="1"/>
</dbReference>
<dbReference type="CDD" id="cd00090">
    <property type="entry name" value="HTH_ARSR"/>
    <property type="match status" value="1"/>
</dbReference>
<evidence type="ECO:0000259" key="4">
    <source>
        <dbReference type="SMART" id="SM00418"/>
    </source>
</evidence>
<dbReference type="Proteomes" id="UP000642748">
    <property type="component" value="Unassembled WGS sequence"/>
</dbReference>
<dbReference type="PANTHER" id="PTHR43132:SF6">
    <property type="entry name" value="HTH-TYPE TRANSCRIPTIONAL REPRESSOR CZRA"/>
    <property type="match status" value="1"/>
</dbReference>
<dbReference type="Gene3D" id="1.10.10.10">
    <property type="entry name" value="Winged helix-like DNA-binding domain superfamily/Winged helix DNA-binding domain"/>
    <property type="match status" value="1"/>
</dbReference>
<dbReference type="InterPro" id="IPR036388">
    <property type="entry name" value="WH-like_DNA-bd_sf"/>
</dbReference>
<evidence type="ECO:0000256" key="3">
    <source>
        <dbReference type="ARBA" id="ARBA00023163"/>
    </source>
</evidence>
<evidence type="ECO:0000256" key="1">
    <source>
        <dbReference type="ARBA" id="ARBA00023015"/>
    </source>
</evidence>
<protein>
    <submittedName>
        <fullName evidence="5">Transcriptional regulator</fullName>
    </submittedName>
</protein>
<keyword evidence="6" id="KW-1185">Reference proteome</keyword>
<evidence type="ECO:0000256" key="2">
    <source>
        <dbReference type="ARBA" id="ARBA00023125"/>
    </source>
</evidence>
<keyword evidence="1" id="KW-0805">Transcription regulation</keyword>